<dbReference type="STRING" id="1664694.A0A0N1HVQ6"/>
<evidence type="ECO:0000313" key="14">
    <source>
        <dbReference type="Proteomes" id="UP000038010"/>
    </source>
</evidence>
<dbReference type="InterPro" id="IPR049560">
    <property type="entry name" value="MeTrfase_RsmB-F_NOP2_cat"/>
</dbReference>
<keyword evidence="6 11" id="KW-0694">RNA-binding</keyword>
<evidence type="ECO:0000256" key="5">
    <source>
        <dbReference type="ARBA" id="ARBA00022691"/>
    </source>
</evidence>
<evidence type="ECO:0000256" key="8">
    <source>
        <dbReference type="ARBA" id="ARBA00023128"/>
    </source>
</evidence>
<evidence type="ECO:0000259" key="12">
    <source>
        <dbReference type="PROSITE" id="PS51686"/>
    </source>
</evidence>
<feature type="binding site" evidence="11">
    <location>
        <begin position="117"/>
        <end position="123"/>
    </location>
    <ligand>
        <name>S-adenosyl-L-methionine</name>
        <dbReference type="ChEBI" id="CHEBI:59789"/>
    </ligand>
</feature>
<keyword evidence="7" id="KW-0809">Transit peptide</keyword>
<feature type="binding site" evidence="11">
    <location>
        <position position="139"/>
    </location>
    <ligand>
        <name>S-adenosyl-L-methionine</name>
        <dbReference type="ChEBI" id="CHEBI:59789"/>
    </ligand>
</feature>
<evidence type="ECO:0000256" key="1">
    <source>
        <dbReference type="ARBA" id="ARBA00004173"/>
    </source>
</evidence>
<evidence type="ECO:0000256" key="3">
    <source>
        <dbReference type="ARBA" id="ARBA00022603"/>
    </source>
</evidence>
<evidence type="ECO:0000256" key="2">
    <source>
        <dbReference type="ARBA" id="ARBA00022552"/>
    </source>
</evidence>
<dbReference type="GO" id="GO:0005762">
    <property type="term" value="C:mitochondrial large ribosomal subunit"/>
    <property type="evidence" value="ECO:0007669"/>
    <property type="project" value="TreeGrafter"/>
</dbReference>
<evidence type="ECO:0000256" key="7">
    <source>
        <dbReference type="ARBA" id="ARBA00022946"/>
    </source>
</evidence>
<feature type="binding site" evidence="11">
    <location>
        <position position="168"/>
    </location>
    <ligand>
        <name>S-adenosyl-L-methionine</name>
        <dbReference type="ChEBI" id="CHEBI:59789"/>
    </ligand>
</feature>
<feature type="binding site" evidence="11">
    <location>
        <position position="187"/>
    </location>
    <ligand>
        <name>S-adenosyl-L-methionine</name>
        <dbReference type="ChEBI" id="CHEBI:59789"/>
    </ligand>
</feature>
<evidence type="ECO:0000256" key="9">
    <source>
        <dbReference type="ARBA" id="ARBA00042050"/>
    </source>
</evidence>
<comment type="caution">
    <text evidence="13">The sequence shown here is derived from an EMBL/GenBank/DDBJ whole genome shotgun (WGS) entry which is preliminary data.</text>
</comment>
<keyword evidence="14" id="KW-1185">Reference proteome</keyword>
<dbReference type="PROSITE" id="PS51686">
    <property type="entry name" value="SAM_MT_RSMB_NOP"/>
    <property type="match status" value="1"/>
</dbReference>
<dbReference type="AlphaFoldDB" id="A0A0N1HVQ6"/>
<reference evidence="13 14" key="1">
    <citation type="submission" date="2015-06" db="EMBL/GenBank/DDBJ databases">
        <title>Draft genome of the ant-associated black yeast Phialophora attae CBS 131958.</title>
        <authorList>
            <person name="Moreno L.F."/>
            <person name="Stielow B.J."/>
            <person name="de Hoog S."/>
            <person name="Vicente V.A."/>
            <person name="Weiss V.A."/>
            <person name="de Vries M."/>
            <person name="Cruz L.M."/>
            <person name="Souza E.M."/>
        </authorList>
    </citation>
    <scope>NUCLEOTIDE SEQUENCE [LARGE SCALE GENOMIC DNA]</scope>
    <source>
        <strain evidence="13 14">CBS 131958</strain>
    </source>
</reference>
<evidence type="ECO:0000256" key="10">
    <source>
        <dbReference type="ARBA" id="ARBA00049302"/>
    </source>
</evidence>
<keyword evidence="5 11" id="KW-0949">S-adenosyl-L-methionine</keyword>
<dbReference type="PANTHER" id="PTHR22808">
    <property type="entry name" value="NCL1 YEAST -RELATED NOL1/NOP2/FMU SUN DOMAIN-CONTAINING"/>
    <property type="match status" value="1"/>
</dbReference>
<dbReference type="Pfam" id="PF01189">
    <property type="entry name" value="Methyltr_RsmB-F"/>
    <property type="match status" value="1"/>
</dbReference>
<dbReference type="InterPro" id="IPR029063">
    <property type="entry name" value="SAM-dependent_MTases_sf"/>
</dbReference>
<proteinExistence type="inferred from homology"/>
<dbReference type="Proteomes" id="UP000038010">
    <property type="component" value="Unassembled WGS sequence"/>
</dbReference>
<feature type="domain" description="SAM-dependent MTase RsmB/NOP-type" evidence="12">
    <location>
        <begin position="10"/>
        <end position="308"/>
    </location>
</feature>
<dbReference type="VEuPathDB" id="FungiDB:AB675_6319"/>
<dbReference type="GO" id="GO:0008173">
    <property type="term" value="F:RNA methyltransferase activity"/>
    <property type="evidence" value="ECO:0007669"/>
    <property type="project" value="InterPro"/>
</dbReference>
<evidence type="ECO:0000256" key="6">
    <source>
        <dbReference type="ARBA" id="ARBA00022884"/>
    </source>
</evidence>
<dbReference type="InterPro" id="IPR023267">
    <property type="entry name" value="RCMT"/>
</dbReference>
<dbReference type="GO" id="GO:0003723">
    <property type="term" value="F:RNA binding"/>
    <property type="evidence" value="ECO:0007669"/>
    <property type="project" value="UniProtKB-UniRule"/>
</dbReference>
<organism evidence="13 14">
    <name type="scientific">Cyphellophora attinorum</name>
    <dbReference type="NCBI Taxonomy" id="1664694"/>
    <lineage>
        <taxon>Eukaryota</taxon>
        <taxon>Fungi</taxon>
        <taxon>Dikarya</taxon>
        <taxon>Ascomycota</taxon>
        <taxon>Pezizomycotina</taxon>
        <taxon>Eurotiomycetes</taxon>
        <taxon>Chaetothyriomycetidae</taxon>
        <taxon>Chaetothyriales</taxon>
        <taxon>Cyphellophoraceae</taxon>
        <taxon>Cyphellophora</taxon>
    </lineage>
</organism>
<protein>
    <recommendedName>
        <fullName evidence="9">NOL1/NOP2/Sun domain family member 4</fullName>
    </recommendedName>
</protein>
<dbReference type="Gene3D" id="3.40.50.150">
    <property type="entry name" value="Vaccinia Virus protein VP39"/>
    <property type="match status" value="1"/>
</dbReference>
<feature type="active site" description="Nucleophile" evidence="11">
    <location>
        <position position="246"/>
    </location>
</feature>
<sequence>MPTKAEQKRLSQAVVAFHNHYASIWGTRWDESLYPYLLEPTRYAALINTFAPDEKLHDDLKAEAMPLLPCLQYFEDALLPPRQTLAGLLSHYNLDAASVLAAELLDVQEGHSVLDLCAAPGGKSIAIAQHKPALLHSNELDSARNKRLTTNLRSYLPADFNFKVLKLDGTDKRAAFPNKQYDRVLVDAPCSSERHIVHKHATNPGAVEMMNWKASHSKTLAKTQTELLMTALRLVKPGGRVVYATCSISDIENDGVIERCLQKAPSEIVDDDKLDVMSEKTKYGRIVLPDHKNGGKWGPLFFSVLIKSV</sequence>
<dbReference type="PANTHER" id="PTHR22808:SF3">
    <property type="entry name" value="5-METHYLCYTOSINE RRNA METHYLTRANSFERASE NSUN4"/>
    <property type="match status" value="1"/>
</dbReference>
<dbReference type="CDD" id="cd02440">
    <property type="entry name" value="AdoMet_MTases"/>
    <property type="match status" value="1"/>
</dbReference>
<keyword evidence="2" id="KW-0698">rRNA processing</keyword>
<dbReference type="SUPFAM" id="SSF53335">
    <property type="entry name" value="S-adenosyl-L-methionine-dependent methyltransferases"/>
    <property type="match status" value="1"/>
</dbReference>
<evidence type="ECO:0000256" key="4">
    <source>
        <dbReference type="ARBA" id="ARBA00022679"/>
    </source>
</evidence>
<keyword evidence="8" id="KW-0496">Mitochondrion</keyword>
<evidence type="ECO:0000313" key="13">
    <source>
        <dbReference type="EMBL" id="KPI43972.1"/>
    </source>
</evidence>
<comment type="catalytic activity">
    <reaction evidence="10">
        <text>a cytidine in rRNA + S-adenosyl-L-methionine = a 5-methylcytidine in rRNA + S-adenosyl-L-homocysteine + H(+)</text>
        <dbReference type="Rhea" id="RHEA:61484"/>
        <dbReference type="Rhea" id="RHEA-COMP:15836"/>
        <dbReference type="Rhea" id="RHEA-COMP:15837"/>
        <dbReference type="ChEBI" id="CHEBI:15378"/>
        <dbReference type="ChEBI" id="CHEBI:57856"/>
        <dbReference type="ChEBI" id="CHEBI:59789"/>
        <dbReference type="ChEBI" id="CHEBI:74483"/>
        <dbReference type="ChEBI" id="CHEBI:82748"/>
    </reaction>
</comment>
<dbReference type="RefSeq" id="XP_018003935.1">
    <property type="nucleotide sequence ID" value="XM_018146601.1"/>
</dbReference>
<evidence type="ECO:0000256" key="11">
    <source>
        <dbReference type="PROSITE-ProRule" id="PRU01023"/>
    </source>
</evidence>
<dbReference type="PRINTS" id="PR02008">
    <property type="entry name" value="RCMTFAMILY"/>
</dbReference>
<accession>A0A0N1HVQ6</accession>
<dbReference type="EMBL" id="LFJN01000004">
    <property type="protein sequence ID" value="KPI43972.1"/>
    <property type="molecule type" value="Genomic_DNA"/>
</dbReference>
<comment type="similarity">
    <text evidence="11">Belongs to the class I-like SAM-binding methyltransferase superfamily. RsmB/NOP family.</text>
</comment>
<keyword evidence="3 11" id="KW-0489">Methyltransferase</keyword>
<gene>
    <name evidence="13" type="ORF">AB675_6319</name>
</gene>
<dbReference type="GO" id="GO:0031167">
    <property type="term" value="P:rRNA methylation"/>
    <property type="evidence" value="ECO:0007669"/>
    <property type="project" value="TreeGrafter"/>
</dbReference>
<dbReference type="GeneID" id="28738481"/>
<comment type="subcellular location">
    <subcellularLocation>
        <location evidence="1">Mitochondrion</location>
    </subcellularLocation>
</comment>
<keyword evidence="4 11" id="KW-0808">Transferase</keyword>
<dbReference type="OrthoDB" id="427002at2759"/>
<dbReference type="InterPro" id="IPR001678">
    <property type="entry name" value="MeTrfase_RsmB-F_NOP2_dom"/>
</dbReference>
<name>A0A0N1HVQ6_9EURO</name>